<evidence type="ECO:0000259" key="2">
    <source>
        <dbReference type="Pfam" id="PF20028"/>
    </source>
</evidence>
<dbReference type="InterPro" id="IPR045450">
    <property type="entry name" value="VMAP_C"/>
</dbReference>
<feature type="domain" description="vWA-MoxR associated protein C-terminal" evidence="2">
    <location>
        <begin position="448"/>
        <end position="681"/>
    </location>
</feature>
<dbReference type="RefSeq" id="WP_314203763.1">
    <property type="nucleotide sequence ID" value="NZ_JAVTLL010000018.1"/>
</dbReference>
<gene>
    <name evidence="3" type="ORF">RQC66_25965</name>
</gene>
<reference evidence="4" key="1">
    <citation type="submission" date="2023-07" db="EMBL/GenBank/DDBJ databases">
        <title>Draft genome sequence of the endophytic actinobacterium Streptomyces justiciae WPN32, a potential antibiotic producer.</title>
        <authorList>
            <person name="Yasawong M."/>
            <person name="Pana W."/>
            <person name="Ganta P."/>
            <person name="Santapan N."/>
            <person name="Songngamsuk T."/>
            <person name="Phatcharaharikarn M."/>
            <person name="Kerdtoob S."/>
            <person name="Nantapong N."/>
        </authorList>
    </citation>
    <scope>NUCLEOTIDE SEQUENCE [LARGE SCALE GENOMIC DNA]</scope>
    <source>
        <strain evidence="4">WPN32</strain>
    </source>
</reference>
<sequence length="695" mass="74747">MREDAIASERTTEPARAFEILESSVLSACVRIHDRRSGYAQAGTGETWGSGFFVAPGWVLTCAHVIGEGERAVGGSARGGEGVAGVGSEVGISFTDDNGAAGVTTGLVEWLLPAEPAERRGAWQAPDLALVRVRDAVSHACLWLSDRPRPRFQEVAYFGCTDEFGEQEITGRRTTLLGDAARGAFVRLGAADEIEPGMSGGPVVDLRRGEVVGVVKARRNAAGGGLAVTVTQLRAAPCYQEVVRAHDRYHLDRHLDTQNRASWADHQQACLPPGRHGLAPGDRAALLGMLAELPPPDGADVAKQLVDRSRGEEFGSGLCPAPLAWRDGFGMLYDPPGGDETATMLRYVSAVAALDHVRPPAPDLEERLWDKVLDLAGRHSRTLKSDVAGRYAELQQRRAESRPALMNGSPHGAPADRPEPVGTGAAADVEASAPTVLVEAWQDIWTGSYSWQISVLRAGGRAEPRHDGSAATEQELWDAMRDPLLQTFRSVDAGGDRRVRLEVAVPPELFVLPVDAWELSEGIPVGVQRQVVFRYPSSLPVAHRALQRSTARWNRLREGPLEGRPADCAGGRPRTVDHDWLDRLAEHTVPVHCRSADAQPTLGTLHAVRETGYPVAVCRRPDAAPAAGPCADFHRGAQRELERASGAAQLPARLQELRGKMFSKEPDAYWSLGVGLVFDDPGHPLPVGAPLNGDL</sequence>
<protein>
    <submittedName>
        <fullName evidence="3">Trypsin-like peptidase domain-containing protein</fullName>
    </submittedName>
</protein>
<comment type="caution">
    <text evidence="3">The sequence shown here is derived from an EMBL/GenBank/DDBJ whole genome shotgun (WGS) entry which is preliminary data.</text>
</comment>
<organism evidence="3 4">
    <name type="scientific">Streptomyces justiciae</name>
    <dbReference type="NCBI Taxonomy" id="2780140"/>
    <lineage>
        <taxon>Bacteria</taxon>
        <taxon>Bacillati</taxon>
        <taxon>Actinomycetota</taxon>
        <taxon>Actinomycetes</taxon>
        <taxon>Kitasatosporales</taxon>
        <taxon>Streptomycetaceae</taxon>
        <taxon>Streptomyces</taxon>
    </lineage>
</organism>
<dbReference type="InterPro" id="IPR043504">
    <property type="entry name" value="Peptidase_S1_PA_chymotrypsin"/>
</dbReference>
<dbReference type="Proteomes" id="UP001257948">
    <property type="component" value="Unassembled WGS sequence"/>
</dbReference>
<evidence type="ECO:0000313" key="3">
    <source>
        <dbReference type="EMBL" id="MDT7844169.1"/>
    </source>
</evidence>
<keyword evidence="4" id="KW-1185">Reference proteome</keyword>
<dbReference type="Pfam" id="PF13365">
    <property type="entry name" value="Trypsin_2"/>
    <property type="match status" value="1"/>
</dbReference>
<name>A0ABU3LY36_9ACTN</name>
<dbReference type="Gene3D" id="2.40.10.10">
    <property type="entry name" value="Trypsin-like serine proteases"/>
    <property type="match status" value="2"/>
</dbReference>
<dbReference type="Pfam" id="PF20028">
    <property type="entry name" value="VMAP-C"/>
    <property type="match status" value="1"/>
</dbReference>
<evidence type="ECO:0000313" key="4">
    <source>
        <dbReference type="Proteomes" id="UP001257948"/>
    </source>
</evidence>
<accession>A0ABU3LY36</accession>
<feature type="region of interest" description="Disordered" evidence="1">
    <location>
        <begin position="396"/>
        <end position="423"/>
    </location>
</feature>
<proteinExistence type="predicted"/>
<dbReference type="EMBL" id="JAVTLL010000018">
    <property type="protein sequence ID" value="MDT7844169.1"/>
    <property type="molecule type" value="Genomic_DNA"/>
</dbReference>
<evidence type="ECO:0000256" key="1">
    <source>
        <dbReference type="SAM" id="MobiDB-lite"/>
    </source>
</evidence>
<dbReference type="SUPFAM" id="SSF50494">
    <property type="entry name" value="Trypsin-like serine proteases"/>
    <property type="match status" value="1"/>
</dbReference>
<dbReference type="InterPro" id="IPR009003">
    <property type="entry name" value="Peptidase_S1_PA"/>
</dbReference>